<name>A0A6J6A238_9ZZZZ</name>
<gene>
    <name evidence="1" type="ORF">UFOPK3522_01814</name>
    <name evidence="2" type="ORF">UFOPK4175_01004</name>
</gene>
<accession>A0A6J6A238</accession>
<dbReference type="EMBL" id="CAFBPX010000190">
    <property type="protein sequence ID" value="CAB5036974.1"/>
    <property type="molecule type" value="Genomic_DNA"/>
</dbReference>
<dbReference type="EMBL" id="CAESAO010000258">
    <property type="protein sequence ID" value="CAB4347682.1"/>
    <property type="molecule type" value="Genomic_DNA"/>
</dbReference>
<protein>
    <submittedName>
        <fullName evidence="1">Unannotated protein</fullName>
    </submittedName>
</protein>
<proteinExistence type="predicted"/>
<dbReference type="AlphaFoldDB" id="A0A6J6A238"/>
<reference evidence="1" key="1">
    <citation type="submission" date="2020-05" db="EMBL/GenBank/DDBJ databases">
        <authorList>
            <person name="Chiriac C."/>
            <person name="Salcher M."/>
            <person name="Ghai R."/>
            <person name="Kavagutti S V."/>
        </authorList>
    </citation>
    <scope>NUCLEOTIDE SEQUENCE</scope>
</reference>
<organism evidence="1">
    <name type="scientific">freshwater metagenome</name>
    <dbReference type="NCBI Taxonomy" id="449393"/>
    <lineage>
        <taxon>unclassified sequences</taxon>
        <taxon>metagenomes</taxon>
        <taxon>ecological metagenomes</taxon>
    </lineage>
</organism>
<evidence type="ECO:0000313" key="1">
    <source>
        <dbReference type="EMBL" id="CAB4347682.1"/>
    </source>
</evidence>
<sequence>MDVGVEDLNSGREVDVLRLNLTGAGDYERRFNLGRVGVHPADDPLQVEDDVGDVFGHTLDR</sequence>
<evidence type="ECO:0000313" key="2">
    <source>
        <dbReference type="EMBL" id="CAB5036974.1"/>
    </source>
</evidence>